<keyword evidence="2" id="KW-1185">Reference proteome</keyword>
<sequence>MEHLVDAHYVGLPSQGNVYSLTPLLLPSGAHKIILATLRRRVLSFRYNFTNDSSRLKPLVREVHFTCIPNTAEIVSIDAFHRGSSGEDYVIGITLVKPHNDPGRPPEAYLNVYCDQEWESDNSHAADRASSSEASVPHVAGGSTPSLDNAAQNCRMLELGFVPYQLTHTKLFQKNETVWVLGGSDCQVHILREDTSQNCYIEALAEDTLPEFAEKLPSPPLWTSIAFTTKDIRMSATGCECGYLKMTQCTFDGSQSDITASWELQLQGPISCVRFFSLPTEMHWQPTINNIDHLQFNLLVACSIQPSQVFMSVNKQGLSNGMELPTSASGDAVLCGMTADLDLDGSVEVLLGTYGHQLLVYKWDSNSWELRATRTLPHPVHSLHYLDVTGDGVRELLILTPKGLHVFQHHLEHVEDRVNSLVEMLLNITEDNQEKN</sequence>
<comment type="caution">
    <text evidence="1">The sequence shown here is derived from an EMBL/GenBank/DDBJ whole genome shotgun (WGS) entry which is preliminary data.</text>
</comment>
<evidence type="ECO:0000313" key="1">
    <source>
        <dbReference type="EMBL" id="KAK3909313.1"/>
    </source>
</evidence>
<organism evidence="1 2">
    <name type="scientific">Frankliniella fusca</name>
    <dbReference type="NCBI Taxonomy" id="407009"/>
    <lineage>
        <taxon>Eukaryota</taxon>
        <taxon>Metazoa</taxon>
        <taxon>Ecdysozoa</taxon>
        <taxon>Arthropoda</taxon>
        <taxon>Hexapoda</taxon>
        <taxon>Insecta</taxon>
        <taxon>Pterygota</taxon>
        <taxon>Neoptera</taxon>
        <taxon>Paraneoptera</taxon>
        <taxon>Thysanoptera</taxon>
        <taxon>Terebrantia</taxon>
        <taxon>Thripoidea</taxon>
        <taxon>Thripidae</taxon>
        <taxon>Frankliniella</taxon>
    </lineage>
</organism>
<dbReference type="Proteomes" id="UP001219518">
    <property type="component" value="Unassembled WGS sequence"/>
</dbReference>
<dbReference type="GO" id="GO:0051015">
    <property type="term" value="F:actin filament binding"/>
    <property type="evidence" value="ECO:0007669"/>
    <property type="project" value="TreeGrafter"/>
</dbReference>
<dbReference type="PANTHER" id="PTHR15435:SF2">
    <property type="entry name" value="KICSTOR COMPLEX PROTEIN KAPTIN"/>
    <property type="match status" value="1"/>
</dbReference>
<dbReference type="GO" id="GO:0034198">
    <property type="term" value="P:cellular response to amino acid starvation"/>
    <property type="evidence" value="ECO:0007669"/>
    <property type="project" value="TreeGrafter"/>
</dbReference>
<dbReference type="InterPro" id="IPR028994">
    <property type="entry name" value="Integrin_alpha_N"/>
</dbReference>
<proteinExistence type="predicted"/>
<dbReference type="InterPro" id="IPR029982">
    <property type="entry name" value="Kptn"/>
</dbReference>
<dbReference type="SUPFAM" id="SSF69318">
    <property type="entry name" value="Integrin alpha N-terminal domain"/>
    <property type="match status" value="1"/>
</dbReference>
<gene>
    <name evidence="1" type="ORF">KUF71_019368</name>
</gene>
<dbReference type="PANTHER" id="PTHR15435">
    <property type="entry name" value="KICSTOR COMPLEX PROTEIN KAPTIN"/>
    <property type="match status" value="1"/>
</dbReference>
<dbReference type="EMBL" id="JAHWGI010000094">
    <property type="protein sequence ID" value="KAK3909313.1"/>
    <property type="molecule type" value="Genomic_DNA"/>
</dbReference>
<name>A0AAE1GV27_9NEOP</name>
<dbReference type="GO" id="GO:0015629">
    <property type="term" value="C:actin cytoskeleton"/>
    <property type="evidence" value="ECO:0007669"/>
    <property type="project" value="InterPro"/>
</dbReference>
<accession>A0AAE1GV27</accession>
<dbReference type="GO" id="GO:0030027">
    <property type="term" value="C:lamellipodium"/>
    <property type="evidence" value="ECO:0007669"/>
    <property type="project" value="TreeGrafter"/>
</dbReference>
<dbReference type="GO" id="GO:1904262">
    <property type="term" value="P:negative regulation of TORC1 signaling"/>
    <property type="evidence" value="ECO:0007669"/>
    <property type="project" value="TreeGrafter"/>
</dbReference>
<reference evidence="1" key="1">
    <citation type="submission" date="2021-07" db="EMBL/GenBank/DDBJ databases">
        <authorList>
            <person name="Catto M.A."/>
            <person name="Jacobson A."/>
            <person name="Kennedy G."/>
            <person name="Labadie P."/>
            <person name="Hunt B.G."/>
            <person name="Srinivasan R."/>
        </authorList>
    </citation>
    <scope>NUCLEOTIDE SEQUENCE</scope>
    <source>
        <strain evidence="1">PL_HMW_Pooled</strain>
        <tissue evidence="1">Head</tissue>
    </source>
</reference>
<reference evidence="1" key="2">
    <citation type="journal article" date="2023" name="BMC Genomics">
        <title>Pest status, molecular evolution, and epigenetic factors derived from the genome assembly of Frankliniella fusca, a thysanopteran phytovirus vector.</title>
        <authorList>
            <person name="Catto M.A."/>
            <person name="Labadie P.E."/>
            <person name="Jacobson A.L."/>
            <person name="Kennedy G.G."/>
            <person name="Srinivasan R."/>
            <person name="Hunt B.G."/>
        </authorList>
    </citation>
    <scope>NUCLEOTIDE SEQUENCE</scope>
    <source>
        <strain evidence="1">PL_HMW_Pooled</strain>
    </source>
</reference>
<dbReference type="GO" id="GO:0007015">
    <property type="term" value="P:actin filament organization"/>
    <property type="evidence" value="ECO:0007669"/>
    <property type="project" value="InterPro"/>
</dbReference>
<protein>
    <submittedName>
        <fullName evidence="1">KICSTOR complex protein kaptin</fullName>
    </submittedName>
</protein>
<evidence type="ECO:0000313" key="2">
    <source>
        <dbReference type="Proteomes" id="UP001219518"/>
    </source>
</evidence>
<dbReference type="AlphaFoldDB" id="A0AAE1GV27"/>